<accession>A0A2S9IWR9</accession>
<sequence length="166" mass="19058">MIWFVIAIIGTGGIALEDFRWRLVHLWWYLLLSVGLAGMSIVSNGIMNALEMTMWNLGFVVVLLFALTAYVSLKEQKFILPFDRYIGWGDVLFFVCVALYLDLGAYIVFMILSLVVTLILTPLIYWWQGQERHVPLAGIQALCLMLYLPAAHFKLFHFPMLLPDKL</sequence>
<keyword evidence="1" id="KW-1133">Transmembrane helix</keyword>
<evidence type="ECO:0000313" key="3">
    <source>
        <dbReference type="Proteomes" id="UP000239711"/>
    </source>
</evidence>
<dbReference type="OrthoDB" id="798769at2"/>
<comment type="caution">
    <text evidence="2">The sequence shown here is derived from an EMBL/GenBank/DDBJ whole genome shotgun (WGS) entry which is preliminary data.</text>
</comment>
<feature type="transmembrane region" description="Helical" evidence="1">
    <location>
        <begin position="107"/>
        <end position="127"/>
    </location>
</feature>
<feature type="transmembrane region" description="Helical" evidence="1">
    <location>
        <begin position="26"/>
        <end position="47"/>
    </location>
</feature>
<feature type="transmembrane region" description="Helical" evidence="1">
    <location>
        <begin position="134"/>
        <end position="153"/>
    </location>
</feature>
<protein>
    <recommendedName>
        <fullName evidence="4">Prepilin type IV endopeptidase peptidase domain-containing protein</fullName>
    </recommendedName>
</protein>
<keyword evidence="3" id="KW-1185">Reference proteome</keyword>
<dbReference type="AlphaFoldDB" id="A0A2S9IWR9"/>
<proteinExistence type="predicted"/>
<keyword evidence="1" id="KW-0472">Membrane</keyword>
<reference evidence="2 3" key="1">
    <citation type="submission" date="2018-02" db="EMBL/GenBank/DDBJ databases">
        <title>The draft genome of Sphingobacterium sp. 5JN-11.</title>
        <authorList>
            <person name="Liu L."/>
            <person name="Li L."/>
            <person name="Liang L."/>
            <person name="Zhang X."/>
            <person name="Wang T."/>
        </authorList>
    </citation>
    <scope>NUCLEOTIDE SEQUENCE [LARGE SCALE GENOMIC DNA]</scope>
    <source>
        <strain evidence="2 3">5JN-11</strain>
    </source>
</reference>
<evidence type="ECO:0000256" key="1">
    <source>
        <dbReference type="SAM" id="Phobius"/>
    </source>
</evidence>
<gene>
    <name evidence="2" type="ORF">C5745_18880</name>
</gene>
<keyword evidence="1" id="KW-0812">Transmembrane</keyword>
<evidence type="ECO:0008006" key="4">
    <source>
        <dbReference type="Google" id="ProtNLM"/>
    </source>
</evidence>
<name>A0A2S9IWR9_9SPHI</name>
<feature type="transmembrane region" description="Helical" evidence="1">
    <location>
        <begin position="53"/>
        <end position="73"/>
    </location>
</feature>
<dbReference type="RefSeq" id="WP_105718578.1">
    <property type="nucleotide sequence ID" value="NZ_PVBQ01000024.1"/>
</dbReference>
<dbReference type="Proteomes" id="UP000239711">
    <property type="component" value="Unassembled WGS sequence"/>
</dbReference>
<feature type="transmembrane region" description="Helical" evidence="1">
    <location>
        <begin position="85"/>
        <end position="101"/>
    </location>
</feature>
<evidence type="ECO:0000313" key="2">
    <source>
        <dbReference type="EMBL" id="PRD44969.1"/>
    </source>
</evidence>
<organism evidence="2 3">
    <name type="scientific">Sphingobacterium haloxyli</name>
    <dbReference type="NCBI Taxonomy" id="2100533"/>
    <lineage>
        <taxon>Bacteria</taxon>
        <taxon>Pseudomonadati</taxon>
        <taxon>Bacteroidota</taxon>
        <taxon>Sphingobacteriia</taxon>
        <taxon>Sphingobacteriales</taxon>
        <taxon>Sphingobacteriaceae</taxon>
        <taxon>Sphingobacterium</taxon>
    </lineage>
</organism>
<dbReference type="EMBL" id="PVBQ01000024">
    <property type="protein sequence ID" value="PRD44969.1"/>
    <property type="molecule type" value="Genomic_DNA"/>
</dbReference>